<evidence type="ECO:0000313" key="4">
    <source>
        <dbReference type="EMBL" id="NMJ43312.1"/>
    </source>
</evidence>
<dbReference type="EC" id="2.7.13.3" evidence="2"/>
<accession>A0A848EH33</accession>
<feature type="compositionally biased region" description="Basic and acidic residues" evidence="3">
    <location>
        <begin position="8"/>
        <end position="32"/>
    </location>
</feature>
<proteinExistence type="predicted"/>
<dbReference type="Proteomes" id="UP000548582">
    <property type="component" value="Unassembled WGS sequence"/>
</dbReference>
<comment type="catalytic activity">
    <reaction evidence="1">
        <text>ATP + protein L-histidine = ADP + protein N-phospho-L-histidine.</text>
        <dbReference type="EC" id="2.7.13.3"/>
    </reaction>
</comment>
<keyword evidence="5" id="KW-1185">Reference proteome</keyword>
<organism evidence="4 5">
    <name type="scientific">Neoroseomonas marina</name>
    <dbReference type="NCBI Taxonomy" id="1232220"/>
    <lineage>
        <taxon>Bacteria</taxon>
        <taxon>Pseudomonadati</taxon>
        <taxon>Pseudomonadota</taxon>
        <taxon>Alphaproteobacteria</taxon>
        <taxon>Acetobacterales</taxon>
        <taxon>Acetobacteraceae</taxon>
        <taxon>Neoroseomonas</taxon>
    </lineage>
</organism>
<dbReference type="AlphaFoldDB" id="A0A848EH33"/>
<feature type="region of interest" description="Disordered" evidence="3">
    <location>
        <begin position="1"/>
        <end position="61"/>
    </location>
</feature>
<evidence type="ECO:0000313" key="5">
    <source>
        <dbReference type="Proteomes" id="UP000548582"/>
    </source>
</evidence>
<evidence type="ECO:0000256" key="3">
    <source>
        <dbReference type="SAM" id="MobiDB-lite"/>
    </source>
</evidence>
<name>A0A848EH33_9PROT</name>
<dbReference type="CDD" id="cd00082">
    <property type="entry name" value="HisKA"/>
    <property type="match status" value="1"/>
</dbReference>
<evidence type="ECO:0000256" key="2">
    <source>
        <dbReference type="ARBA" id="ARBA00012438"/>
    </source>
</evidence>
<dbReference type="EMBL" id="JABBKX010000007">
    <property type="protein sequence ID" value="NMJ43312.1"/>
    <property type="molecule type" value="Genomic_DNA"/>
</dbReference>
<dbReference type="GO" id="GO:0000155">
    <property type="term" value="F:phosphorelay sensor kinase activity"/>
    <property type="evidence" value="ECO:0007669"/>
    <property type="project" value="InterPro"/>
</dbReference>
<comment type="caution">
    <text evidence="4">The sequence shown here is derived from an EMBL/GenBank/DDBJ whole genome shotgun (WGS) entry which is preliminary data.</text>
</comment>
<protein>
    <recommendedName>
        <fullName evidence="2">histidine kinase</fullName>
        <ecNumber evidence="2">2.7.13.3</ecNumber>
    </recommendedName>
</protein>
<reference evidence="4 5" key="1">
    <citation type="submission" date="2020-03" db="EMBL/GenBank/DDBJ databases">
        <authorList>
            <person name="Sun Q."/>
        </authorList>
    </citation>
    <scope>NUCLEOTIDE SEQUENCE [LARGE SCALE GENOMIC DNA]</scope>
    <source>
        <strain evidence="4 5">JC162</strain>
    </source>
</reference>
<gene>
    <name evidence="4" type="ORF">GWK16_18835</name>
</gene>
<dbReference type="RefSeq" id="WP_170055513.1">
    <property type="nucleotide sequence ID" value="NZ_JABBKX010000007.1"/>
</dbReference>
<dbReference type="InterPro" id="IPR003661">
    <property type="entry name" value="HisK_dim/P_dom"/>
</dbReference>
<sequence length="232" mass="24340">MEPTQGPRRRDGQGPDGRRDPARGRADPRDVRAWATHPVYVSPRGGPVRMPALPSRSKSEGSVPLENLTALANPVRHEANNLLAAISGTVDILLRTAATDRDHARASRLREATDRLEALLKAYLSLAHPPSAEDGIDGAQMLQLMRPLLVLTIGPGRVVEIEAEPGLPRLSASPAMLQAGILRLAREAAAAAPAGASLRVTLTRVQDGVALAVTSNPEGAGPAPLLLHPSGG</sequence>
<evidence type="ECO:0000256" key="1">
    <source>
        <dbReference type="ARBA" id="ARBA00000085"/>
    </source>
</evidence>